<dbReference type="InterPro" id="IPR054000">
    <property type="entry name" value="MLKL_N"/>
</dbReference>
<organism evidence="6 7">
    <name type="scientific">Diversispora epigaea</name>
    <dbReference type="NCBI Taxonomy" id="1348612"/>
    <lineage>
        <taxon>Eukaryota</taxon>
        <taxon>Fungi</taxon>
        <taxon>Fungi incertae sedis</taxon>
        <taxon>Mucoromycota</taxon>
        <taxon>Glomeromycotina</taxon>
        <taxon>Glomeromycetes</taxon>
        <taxon>Diversisporales</taxon>
        <taxon>Diversisporaceae</taxon>
        <taxon>Diversispora</taxon>
    </lineage>
</organism>
<dbReference type="AlphaFoldDB" id="A0A397JA85"/>
<evidence type="ECO:0000259" key="5">
    <source>
        <dbReference type="PROSITE" id="PS50011"/>
    </source>
</evidence>
<dbReference type="GO" id="GO:0007166">
    <property type="term" value="P:cell surface receptor signaling pathway"/>
    <property type="evidence" value="ECO:0007669"/>
    <property type="project" value="InterPro"/>
</dbReference>
<dbReference type="InterPro" id="IPR000719">
    <property type="entry name" value="Prot_kinase_dom"/>
</dbReference>
<feature type="domain" description="Protein kinase" evidence="5">
    <location>
        <begin position="208"/>
        <end position="507"/>
    </location>
</feature>
<dbReference type="CDD" id="cd21037">
    <property type="entry name" value="MLKL_NTD"/>
    <property type="match status" value="1"/>
</dbReference>
<keyword evidence="4" id="KW-0067">ATP-binding</keyword>
<keyword evidence="1" id="KW-0808">Transferase</keyword>
<dbReference type="SUPFAM" id="SSF56112">
    <property type="entry name" value="Protein kinase-like (PK-like)"/>
    <property type="match status" value="1"/>
</dbReference>
<dbReference type="SMART" id="SM00671">
    <property type="entry name" value="SEL1"/>
    <property type="match status" value="2"/>
</dbReference>
<dbReference type="Pfam" id="PF07714">
    <property type="entry name" value="PK_Tyr_Ser-Thr"/>
    <property type="match status" value="1"/>
</dbReference>
<evidence type="ECO:0000256" key="1">
    <source>
        <dbReference type="ARBA" id="ARBA00022679"/>
    </source>
</evidence>
<accession>A0A397JA85</accession>
<dbReference type="Pfam" id="PF08238">
    <property type="entry name" value="Sel1"/>
    <property type="match status" value="2"/>
</dbReference>
<dbReference type="PROSITE" id="PS00109">
    <property type="entry name" value="PROTEIN_KINASE_TYR"/>
    <property type="match status" value="1"/>
</dbReference>
<proteinExistence type="predicted"/>
<evidence type="ECO:0000256" key="4">
    <source>
        <dbReference type="ARBA" id="ARBA00022840"/>
    </source>
</evidence>
<evidence type="ECO:0000256" key="3">
    <source>
        <dbReference type="ARBA" id="ARBA00022777"/>
    </source>
</evidence>
<name>A0A397JA85_9GLOM</name>
<dbReference type="InterPro" id="IPR059179">
    <property type="entry name" value="MLKL-like_MCAfunc"/>
</dbReference>
<reference evidence="6 7" key="1">
    <citation type="submission" date="2018-08" db="EMBL/GenBank/DDBJ databases">
        <title>Genome and evolution of the arbuscular mycorrhizal fungus Diversispora epigaea (formerly Glomus versiforme) and its bacterial endosymbionts.</title>
        <authorList>
            <person name="Sun X."/>
            <person name="Fei Z."/>
            <person name="Harrison M."/>
        </authorList>
    </citation>
    <scope>NUCLEOTIDE SEQUENCE [LARGE SCALE GENOMIC DNA]</scope>
    <source>
        <strain evidence="6 7">IT104</strain>
    </source>
</reference>
<keyword evidence="3" id="KW-0418">Kinase</keyword>
<dbReference type="EMBL" id="PQFF01000082">
    <property type="protein sequence ID" value="RHZ83972.1"/>
    <property type="molecule type" value="Genomic_DNA"/>
</dbReference>
<comment type="caution">
    <text evidence="6">The sequence shown here is derived from an EMBL/GenBank/DDBJ whole genome shotgun (WGS) entry which is preliminary data.</text>
</comment>
<evidence type="ECO:0000313" key="6">
    <source>
        <dbReference type="EMBL" id="RHZ83972.1"/>
    </source>
</evidence>
<dbReference type="OrthoDB" id="2314769at2759"/>
<keyword evidence="2" id="KW-0547">Nucleotide-binding</keyword>
<dbReference type="GO" id="GO:0004674">
    <property type="term" value="F:protein serine/threonine kinase activity"/>
    <property type="evidence" value="ECO:0007669"/>
    <property type="project" value="TreeGrafter"/>
</dbReference>
<dbReference type="InterPro" id="IPR011990">
    <property type="entry name" value="TPR-like_helical_dom_sf"/>
</dbReference>
<dbReference type="Gene3D" id="1.10.510.10">
    <property type="entry name" value="Transferase(Phosphotransferase) domain 1"/>
    <property type="match status" value="1"/>
</dbReference>
<dbReference type="InterPro" id="IPR036537">
    <property type="entry name" value="Adaptor_Cbl_N_dom_sf"/>
</dbReference>
<dbReference type="Pfam" id="PF22215">
    <property type="entry name" value="MLKL_N"/>
    <property type="match status" value="1"/>
</dbReference>
<dbReference type="PANTHER" id="PTHR44329">
    <property type="entry name" value="SERINE/THREONINE-PROTEIN KINASE TNNI3K-RELATED"/>
    <property type="match status" value="1"/>
</dbReference>
<evidence type="ECO:0000256" key="2">
    <source>
        <dbReference type="ARBA" id="ARBA00022741"/>
    </source>
</evidence>
<dbReference type="InterPro" id="IPR051681">
    <property type="entry name" value="Ser/Thr_Kinases-Pseudokinases"/>
</dbReference>
<dbReference type="PROSITE" id="PS50011">
    <property type="entry name" value="PROTEIN_KINASE_DOM"/>
    <property type="match status" value="1"/>
</dbReference>
<dbReference type="PANTHER" id="PTHR44329:SF288">
    <property type="entry name" value="MITOGEN-ACTIVATED PROTEIN KINASE KINASE KINASE 20"/>
    <property type="match status" value="1"/>
</dbReference>
<dbReference type="GO" id="GO:0005524">
    <property type="term" value="F:ATP binding"/>
    <property type="evidence" value="ECO:0007669"/>
    <property type="project" value="UniProtKB-KW"/>
</dbReference>
<dbReference type="STRING" id="1348612.A0A397JA85"/>
<dbReference type="InterPro" id="IPR011009">
    <property type="entry name" value="Kinase-like_dom_sf"/>
</dbReference>
<evidence type="ECO:0000313" key="7">
    <source>
        <dbReference type="Proteomes" id="UP000266861"/>
    </source>
</evidence>
<gene>
    <name evidence="6" type="ORF">Glove_86g165</name>
</gene>
<protein>
    <recommendedName>
        <fullName evidence="5">Protein kinase domain-containing protein</fullName>
    </recommendedName>
</protein>
<keyword evidence="7" id="KW-1185">Reference proteome</keyword>
<dbReference type="InterPro" id="IPR001245">
    <property type="entry name" value="Ser-Thr/Tyr_kinase_cat_dom"/>
</dbReference>
<dbReference type="Gene3D" id="1.20.930.20">
    <property type="entry name" value="Adaptor protein Cbl, N-terminal domain"/>
    <property type="match status" value="1"/>
</dbReference>
<dbReference type="InterPro" id="IPR008266">
    <property type="entry name" value="Tyr_kinase_AS"/>
</dbReference>
<dbReference type="Proteomes" id="UP000266861">
    <property type="component" value="Unassembled WGS sequence"/>
</dbReference>
<dbReference type="SUPFAM" id="SSF81901">
    <property type="entry name" value="HCP-like"/>
    <property type="match status" value="1"/>
</dbReference>
<dbReference type="Gene3D" id="1.25.40.10">
    <property type="entry name" value="Tetratricopeptide repeat domain"/>
    <property type="match status" value="1"/>
</dbReference>
<dbReference type="InterPro" id="IPR006597">
    <property type="entry name" value="Sel1-like"/>
</dbReference>
<sequence>MKHNISQDDAGHKKDDSISISESAKNALCVLGVVGDAVQPYLPLFSTVTIIITEINSIYENAKYNKKVCNSLMDRVNVAEFSIKTLERRKNENEKNFRDPVYFRAFHHFIEVMKNIKQFIANVSTLSGFQKYFHANSVKEKFESLTSEFESAMKDLHFTTSLHNEEQRRIDHESLDSDLQEMAEFLNTIGENVIDTNQQLNTVLTEIVILKNQMGSSKSNTTPITANEIDPKELKDPQVGRHDDRRGSTVVRKMLSNGEDVACKTKILDGDGQKIKAHLALLGKLKESKNILKFYGLSKVEDQNVMVFEWADFGSLQEVYGRYDIGWRSKIQMALDICRGLVFLQTCDILHHDIRCANIMMTKQLVPKLSNFKYARHNSQATTDIKEITNILRWMAPEKMKDHKIVRYTFKCEIFRFGMLLWELLFQKIPYEDNDMNKIKDHVLKGGRETIVMNISSQENRKIQNKFSKIIIAAWQQDVNIRASLLDIFLKLQKLAANYPIDTSPTLNPLGSLLLSQMIESVSIGKSATELPDSFQNFTLPTIVPLEEGIEAHKKKDYQKAWSCFNENVKFNSTVAKYWMGYYLSEGLPDGKKDPVKANLFFKEAADDGIADAQLHYAFSLLHTLNKPIPGIKFDRKVFVSYLSRAANGGNIAAQYNLGDMYFNGKILGIKNAELGIKFLKLAALNNDPRSIKILKDNKIDF</sequence>